<protein>
    <submittedName>
        <fullName evidence="2">Uncharacterized protein</fullName>
    </submittedName>
</protein>
<dbReference type="GeneID" id="69986211"/>
<gene>
    <name evidence="1" type="ORF">TK11N_12940</name>
    <name evidence="2" type="ORF">TK2N_11400</name>
</gene>
<organism evidence="2 3">
    <name type="scientific">Tetragenococcus koreensis</name>
    <dbReference type="NCBI Taxonomy" id="290335"/>
    <lineage>
        <taxon>Bacteria</taxon>
        <taxon>Bacillati</taxon>
        <taxon>Bacillota</taxon>
        <taxon>Bacilli</taxon>
        <taxon>Lactobacillales</taxon>
        <taxon>Enterococcaceae</taxon>
        <taxon>Tetragenococcus</taxon>
    </lineage>
</organism>
<evidence type="ECO:0000313" key="4">
    <source>
        <dbReference type="Proteomes" id="UP000886607"/>
    </source>
</evidence>
<reference evidence="2" key="2">
    <citation type="journal article" date="2020" name="Int. Dairy J.">
        <title>Lactic acid bacterial diversity in Brie cheese focusing on salt concentration and pH of isolation medium and characterisation of halophilic and alkaliphilic lactic acid bacterial isolates.</title>
        <authorList>
            <person name="Unno R."/>
            <person name="Matsutani M."/>
            <person name="Suzuki T."/>
            <person name="Kodama K."/>
            <person name="Matsushita H."/>
            <person name="Yamasato K."/>
            <person name="Koizumi Y."/>
            <person name="Ishikawa M."/>
        </authorList>
    </citation>
    <scope>NUCLEOTIDE SEQUENCE</scope>
    <source>
        <strain evidence="2">7C1</strain>
        <strain evidence="1">8C4</strain>
    </source>
</reference>
<proteinExistence type="predicted"/>
<dbReference type="AlphaFoldDB" id="A0AAN4UBI4"/>
<evidence type="ECO:0000313" key="1">
    <source>
        <dbReference type="EMBL" id="GEQ49442.1"/>
    </source>
</evidence>
<evidence type="ECO:0000313" key="2">
    <source>
        <dbReference type="EMBL" id="GEQ54296.1"/>
    </source>
</evidence>
<sequence length="96" mass="11291">MGYLVVIITIGLLLFFVYNQIQHILRKTEKQVIRGYYLLVSKKKAEDLGKWYGVFQQGEKEHICELSFSLYLHLQVPQRGYLHAENGKVITFKTEE</sequence>
<dbReference type="Proteomes" id="UP000886607">
    <property type="component" value="Unassembled WGS sequence"/>
</dbReference>
<evidence type="ECO:0000313" key="3">
    <source>
        <dbReference type="Proteomes" id="UP000886597"/>
    </source>
</evidence>
<dbReference type="KEGG" id="tkr:C7K43_09680"/>
<dbReference type="EMBL" id="BKBO01000018">
    <property type="protein sequence ID" value="GEQ49442.1"/>
    <property type="molecule type" value="Genomic_DNA"/>
</dbReference>
<keyword evidence="4" id="KW-1185">Reference proteome</keyword>
<dbReference type="Proteomes" id="UP000886597">
    <property type="component" value="Unassembled WGS sequence"/>
</dbReference>
<reference evidence="2" key="1">
    <citation type="submission" date="2019-08" db="EMBL/GenBank/DDBJ databases">
        <authorList>
            <person name="Ishikawa M."/>
            <person name="Suzuki T."/>
            <person name="Matsutani M."/>
        </authorList>
    </citation>
    <scope>NUCLEOTIDE SEQUENCE</scope>
    <source>
        <strain evidence="2">7C1</strain>
        <strain evidence="1">8C4</strain>
    </source>
</reference>
<accession>A0AAN4UBI4</accession>
<comment type="caution">
    <text evidence="2">The sequence shown here is derived from an EMBL/GenBank/DDBJ whole genome shotgun (WGS) entry which is preliminary data.</text>
</comment>
<name>A0AAN4UBI4_9ENTE</name>
<dbReference type="RefSeq" id="WP_124006650.1">
    <property type="nucleotide sequence ID" value="NZ_BJYN01000051.1"/>
</dbReference>
<dbReference type="EMBL" id="BKBQ01000014">
    <property type="protein sequence ID" value="GEQ54296.1"/>
    <property type="molecule type" value="Genomic_DNA"/>
</dbReference>